<dbReference type="WBParaSite" id="Minc3s09079g42906">
    <property type="protein sequence ID" value="Minc3s09079g42906"/>
    <property type="gene ID" value="Minc3s09079g42906"/>
</dbReference>
<evidence type="ECO:0000256" key="10">
    <source>
        <dbReference type="ARBA" id="ARBA00023303"/>
    </source>
</evidence>
<evidence type="ECO:0000256" key="3">
    <source>
        <dbReference type="ARBA" id="ARBA00022538"/>
    </source>
</evidence>
<dbReference type="GO" id="GO:0045211">
    <property type="term" value="C:postsynaptic membrane"/>
    <property type="evidence" value="ECO:0007669"/>
    <property type="project" value="TreeGrafter"/>
</dbReference>
<evidence type="ECO:0000259" key="12">
    <source>
        <dbReference type="Pfam" id="PF00520"/>
    </source>
</evidence>
<organism evidence="13 14">
    <name type="scientific">Meloidogyne incognita</name>
    <name type="common">Southern root-knot nematode worm</name>
    <name type="synonym">Oxyuris incognita</name>
    <dbReference type="NCBI Taxonomy" id="6306"/>
    <lineage>
        <taxon>Eukaryota</taxon>
        <taxon>Metazoa</taxon>
        <taxon>Ecdysozoa</taxon>
        <taxon>Nematoda</taxon>
        <taxon>Chromadorea</taxon>
        <taxon>Rhabditida</taxon>
        <taxon>Tylenchina</taxon>
        <taxon>Tylenchomorpha</taxon>
        <taxon>Tylenchoidea</taxon>
        <taxon>Meloidogynidae</taxon>
        <taxon>Meloidogyninae</taxon>
        <taxon>Meloidogyne</taxon>
        <taxon>Meloidogyne incognita group</taxon>
    </lineage>
</organism>
<dbReference type="PANTHER" id="PTHR11537">
    <property type="entry name" value="VOLTAGE-GATED POTASSIUM CHANNEL"/>
    <property type="match status" value="1"/>
</dbReference>
<dbReference type="InterPro" id="IPR028325">
    <property type="entry name" value="VG_K_chnl"/>
</dbReference>
<keyword evidence="7 11" id="KW-1133">Transmembrane helix</keyword>
<dbReference type="GO" id="GO:0005251">
    <property type="term" value="F:delayed rectifier potassium channel activity"/>
    <property type="evidence" value="ECO:0007669"/>
    <property type="project" value="TreeGrafter"/>
</dbReference>
<comment type="subcellular location">
    <subcellularLocation>
        <location evidence="1">Membrane</location>
        <topology evidence="1">Multi-pass membrane protein</topology>
    </subcellularLocation>
</comment>
<dbReference type="GO" id="GO:0001508">
    <property type="term" value="P:action potential"/>
    <property type="evidence" value="ECO:0007669"/>
    <property type="project" value="TreeGrafter"/>
</dbReference>
<dbReference type="Pfam" id="PF00520">
    <property type="entry name" value="Ion_trans"/>
    <property type="match status" value="1"/>
</dbReference>
<keyword evidence="8" id="KW-0406">Ion transport</keyword>
<keyword evidence="4 11" id="KW-0812">Transmembrane</keyword>
<keyword evidence="10" id="KW-0407">Ion channel</keyword>
<proteinExistence type="predicted"/>
<dbReference type="GO" id="GO:0008076">
    <property type="term" value="C:voltage-gated potassium channel complex"/>
    <property type="evidence" value="ECO:0007669"/>
    <property type="project" value="InterPro"/>
</dbReference>
<protein>
    <submittedName>
        <fullName evidence="14">Potassium channel domain-containing protein</fullName>
    </submittedName>
</protein>
<keyword evidence="13" id="KW-1185">Reference proteome</keyword>
<keyword evidence="2" id="KW-0813">Transport</keyword>
<accession>A0A914NQI5</accession>
<dbReference type="PANTHER" id="PTHR11537:SF252">
    <property type="entry name" value="POTASSIUM VOLTAGE-GATED CHANNEL PROTEIN SHAW"/>
    <property type="match status" value="1"/>
</dbReference>
<keyword evidence="5" id="KW-0631">Potassium channel</keyword>
<evidence type="ECO:0000256" key="5">
    <source>
        <dbReference type="ARBA" id="ARBA00022826"/>
    </source>
</evidence>
<evidence type="ECO:0000256" key="6">
    <source>
        <dbReference type="ARBA" id="ARBA00022958"/>
    </source>
</evidence>
<evidence type="ECO:0000256" key="2">
    <source>
        <dbReference type="ARBA" id="ARBA00022448"/>
    </source>
</evidence>
<feature type="transmembrane region" description="Helical" evidence="11">
    <location>
        <begin position="74"/>
        <end position="99"/>
    </location>
</feature>
<reference evidence="14" key="1">
    <citation type="submission" date="2022-11" db="UniProtKB">
        <authorList>
            <consortium name="WormBaseParasite"/>
        </authorList>
    </citation>
    <scope>IDENTIFICATION</scope>
</reference>
<dbReference type="GO" id="GO:0032809">
    <property type="term" value="C:neuronal cell body membrane"/>
    <property type="evidence" value="ECO:0007669"/>
    <property type="project" value="TreeGrafter"/>
</dbReference>
<evidence type="ECO:0000313" key="13">
    <source>
        <dbReference type="Proteomes" id="UP000887563"/>
    </source>
</evidence>
<dbReference type="GO" id="GO:0042734">
    <property type="term" value="C:presynaptic membrane"/>
    <property type="evidence" value="ECO:0007669"/>
    <property type="project" value="TreeGrafter"/>
</dbReference>
<feature type="transmembrane region" description="Helical" evidence="11">
    <location>
        <begin position="49"/>
        <end position="68"/>
    </location>
</feature>
<evidence type="ECO:0000256" key="1">
    <source>
        <dbReference type="ARBA" id="ARBA00004141"/>
    </source>
</evidence>
<evidence type="ECO:0000256" key="4">
    <source>
        <dbReference type="ARBA" id="ARBA00022692"/>
    </source>
</evidence>
<evidence type="ECO:0000256" key="11">
    <source>
        <dbReference type="SAM" id="Phobius"/>
    </source>
</evidence>
<sequence length="204" mass="22512">MILFASLIYYAERLEYNPENQFESITVGMWWALITISTIGYGDSVPKTRLGMVVGSLCALMGVLTIALPGKLGMVVGSLCALMGVLTIALPVPVIVANFQNIYSHSKARSKLPKRRLKVLQMSEIKAKERQQQNRFLSAWRNNNLDKFGSKTTAALLGTLTGDLSPAVAIAAGFSPDSMNNNNIKKIINPPKFKFYTFFFLSIN</sequence>
<name>A0A914NQI5_MELIC</name>
<keyword evidence="9 11" id="KW-0472">Membrane</keyword>
<evidence type="ECO:0000256" key="8">
    <source>
        <dbReference type="ARBA" id="ARBA00023065"/>
    </source>
</evidence>
<evidence type="ECO:0000256" key="9">
    <source>
        <dbReference type="ARBA" id="ARBA00023136"/>
    </source>
</evidence>
<dbReference type="GO" id="GO:0043679">
    <property type="term" value="C:axon terminus"/>
    <property type="evidence" value="ECO:0007669"/>
    <property type="project" value="TreeGrafter"/>
</dbReference>
<dbReference type="AlphaFoldDB" id="A0A914NQI5"/>
<evidence type="ECO:0000313" key="14">
    <source>
        <dbReference type="WBParaSite" id="Minc3s09079g42906"/>
    </source>
</evidence>
<keyword evidence="6" id="KW-0630">Potassium</keyword>
<dbReference type="SUPFAM" id="SSF81324">
    <property type="entry name" value="Voltage-gated potassium channels"/>
    <property type="match status" value="2"/>
</dbReference>
<dbReference type="Gene3D" id="1.10.287.70">
    <property type="match status" value="1"/>
</dbReference>
<evidence type="ECO:0000256" key="7">
    <source>
        <dbReference type="ARBA" id="ARBA00022989"/>
    </source>
</evidence>
<dbReference type="GO" id="GO:0032590">
    <property type="term" value="C:dendrite membrane"/>
    <property type="evidence" value="ECO:0007669"/>
    <property type="project" value="TreeGrafter"/>
</dbReference>
<keyword evidence="3" id="KW-0633">Potassium transport</keyword>
<feature type="transmembrane region" description="Helical" evidence="11">
    <location>
        <begin position="24"/>
        <end position="42"/>
    </location>
</feature>
<dbReference type="PRINTS" id="PR00169">
    <property type="entry name" value="KCHANNEL"/>
</dbReference>
<dbReference type="InterPro" id="IPR005821">
    <property type="entry name" value="Ion_trans_dom"/>
</dbReference>
<feature type="domain" description="Ion transport" evidence="12">
    <location>
        <begin position="3"/>
        <end position="106"/>
    </location>
</feature>
<dbReference type="Proteomes" id="UP000887563">
    <property type="component" value="Unplaced"/>
</dbReference>